<dbReference type="PANTHER" id="PTHR43477">
    <property type="entry name" value="DIHYDROANTICAPSIN 7-DEHYDROGENASE"/>
    <property type="match status" value="1"/>
</dbReference>
<dbReference type="InterPro" id="IPR036291">
    <property type="entry name" value="NAD(P)-bd_dom_sf"/>
</dbReference>
<protein>
    <submittedName>
        <fullName evidence="3">Short-chain dehydrogenase</fullName>
    </submittedName>
</protein>
<sequence length="250" mass="26089">MKRFENKNVVVIGGTHGMGLATVKALIDGGAHVCLTGNNQENVDRAKADLGAGVAVIRSDASSLSDIDTLRETVSDVFGTIDALLVFAAVAEFEPFECVSEASFDRQFALNTKGAFFVAQQLAPLIKDGGSITFTTVTPATGSPQMSVYMGTKAAVRAFTQAFAAALLARRIRVNALAPGFIDTPSLGLASLTPEARQAVYDIGNQVTPMKRHGTVAEIASGALFLAFDATFSTGIELPLDGGLSTVECP</sequence>
<gene>
    <name evidence="3" type="ORF">CPA45_01095</name>
</gene>
<dbReference type="EMBL" id="NWUX01000001">
    <property type="protein sequence ID" value="PCF97369.1"/>
    <property type="molecule type" value="Genomic_DNA"/>
</dbReference>
<dbReference type="PANTHER" id="PTHR43477:SF1">
    <property type="entry name" value="DIHYDROANTICAPSIN 7-DEHYDROGENASE"/>
    <property type="match status" value="1"/>
</dbReference>
<proteinExistence type="inferred from homology"/>
<dbReference type="Proteomes" id="UP000218677">
    <property type="component" value="Unassembled WGS sequence"/>
</dbReference>
<evidence type="ECO:0000256" key="1">
    <source>
        <dbReference type="ARBA" id="ARBA00006484"/>
    </source>
</evidence>
<dbReference type="Gene3D" id="3.40.50.720">
    <property type="entry name" value="NAD(P)-binding Rossmann-like Domain"/>
    <property type="match status" value="1"/>
</dbReference>
<dbReference type="RefSeq" id="WP_096649533.1">
    <property type="nucleotide sequence ID" value="NZ_NWUX01000001.1"/>
</dbReference>
<evidence type="ECO:0000313" key="4">
    <source>
        <dbReference type="Proteomes" id="UP000218677"/>
    </source>
</evidence>
<accession>A0A2A4HSI3</accession>
<keyword evidence="2" id="KW-0560">Oxidoreductase</keyword>
<dbReference type="FunFam" id="3.40.50.720:FF:000084">
    <property type="entry name" value="Short-chain dehydrogenase reductase"/>
    <property type="match status" value="1"/>
</dbReference>
<comment type="similarity">
    <text evidence="1">Belongs to the short-chain dehydrogenases/reductases (SDR) family.</text>
</comment>
<keyword evidence="4" id="KW-1185">Reference proteome</keyword>
<dbReference type="InterPro" id="IPR002347">
    <property type="entry name" value="SDR_fam"/>
</dbReference>
<organism evidence="3 4">
    <name type="scientific">Vreelandella nigrificans</name>
    <dbReference type="NCBI Taxonomy" id="2042704"/>
    <lineage>
        <taxon>Bacteria</taxon>
        <taxon>Pseudomonadati</taxon>
        <taxon>Pseudomonadota</taxon>
        <taxon>Gammaproteobacteria</taxon>
        <taxon>Oceanospirillales</taxon>
        <taxon>Halomonadaceae</taxon>
        <taxon>Vreelandella</taxon>
    </lineage>
</organism>
<dbReference type="SUPFAM" id="SSF51735">
    <property type="entry name" value="NAD(P)-binding Rossmann-fold domains"/>
    <property type="match status" value="1"/>
</dbReference>
<dbReference type="CDD" id="cd05233">
    <property type="entry name" value="SDR_c"/>
    <property type="match status" value="1"/>
</dbReference>
<reference evidence="4" key="1">
    <citation type="submission" date="2017-09" db="EMBL/GenBank/DDBJ databases">
        <authorList>
            <person name="Cho G.-S."/>
            <person name="Oguntoyinbo F.A."/>
            <person name="Cnockaert M."/>
            <person name="Kabisch J."/>
            <person name="Neve H."/>
            <person name="Bockelmann W."/>
            <person name="Wenning M."/>
            <person name="Franz C.M."/>
            <person name="Vandamme P."/>
        </authorList>
    </citation>
    <scope>NUCLEOTIDE SEQUENCE [LARGE SCALE GENOMIC DNA]</scope>
    <source>
        <strain evidence="4">MBT G8648</strain>
    </source>
</reference>
<dbReference type="GO" id="GO:0016491">
    <property type="term" value="F:oxidoreductase activity"/>
    <property type="evidence" value="ECO:0007669"/>
    <property type="project" value="UniProtKB-KW"/>
</dbReference>
<dbReference type="OrthoDB" id="9803333at2"/>
<dbReference type="Pfam" id="PF13561">
    <property type="entry name" value="adh_short_C2"/>
    <property type="match status" value="1"/>
</dbReference>
<evidence type="ECO:0000313" key="3">
    <source>
        <dbReference type="EMBL" id="PCF97369.1"/>
    </source>
</evidence>
<comment type="caution">
    <text evidence="3">The sequence shown here is derived from an EMBL/GenBank/DDBJ whole genome shotgun (WGS) entry which is preliminary data.</text>
</comment>
<dbReference type="InterPro" id="IPR051122">
    <property type="entry name" value="SDR_DHRS6-like"/>
</dbReference>
<dbReference type="PRINTS" id="PR00081">
    <property type="entry name" value="GDHRDH"/>
</dbReference>
<evidence type="ECO:0000256" key="2">
    <source>
        <dbReference type="ARBA" id="ARBA00023002"/>
    </source>
</evidence>
<dbReference type="AlphaFoldDB" id="A0A2A4HSI3"/>
<name>A0A2A4HSI3_9GAMM</name>